<sequence length="240" mass="24914">MSDAADSVVIDKRYCGPPNSGNGGYSCGVMARLIDGPAMCGLKAPPPLDRPLRVSRNGAVALLDGETLIGAAEPADAPDLDIPALPPREAIEAASSRYVGFERHAFPGCYVCGPERAEGDGLRIFAGPLDGIDAVAAPWTPDASLADADGRVGVEHVWAALDCPTWAAFGDGDLAALLARMTAEVRERPKPGEACAILAWKLGSEGRKHRSAAALYGETGDVLAVAEALWIEPKDPAAFA</sequence>
<evidence type="ECO:0000313" key="2">
    <source>
        <dbReference type="Proteomes" id="UP000245168"/>
    </source>
</evidence>
<dbReference type="OrthoDB" id="5495835at2"/>
<dbReference type="EMBL" id="QEXV01000007">
    <property type="protein sequence ID" value="PWE16447.1"/>
    <property type="molecule type" value="Genomic_DNA"/>
</dbReference>
<proteinExistence type="predicted"/>
<dbReference type="InterPro" id="IPR029069">
    <property type="entry name" value="HotDog_dom_sf"/>
</dbReference>
<dbReference type="SUPFAM" id="SSF54637">
    <property type="entry name" value="Thioesterase/thiol ester dehydrase-isomerase"/>
    <property type="match status" value="1"/>
</dbReference>
<name>A0A2U2BR03_9PROT</name>
<protein>
    <submittedName>
        <fullName evidence="1">Uncharacterized protein</fullName>
    </submittedName>
</protein>
<organism evidence="1 2">
    <name type="scientific">Marinicauda salina</name>
    <dbReference type="NCBI Taxonomy" id="2135793"/>
    <lineage>
        <taxon>Bacteria</taxon>
        <taxon>Pseudomonadati</taxon>
        <taxon>Pseudomonadota</taxon>
        <taxon>Alphaproteobacteria</taxon>
        <taxon>Maricaulales</taxon>
        <taxon>Maricaulaceae</taxon>
        <taxon>Marinicauda</taxon>
    </lineage>
</organism>
<dbReference type="RefSeq" id="WP_109253949.1">
    <property type="nucleotide sequence ID" value="NZ_QEXV01000007.1"/>
</dbReference>
<reference evidence="2" key="1">
    <citation type="submission" date="2018-05" db="EMBL/GenBank/DDBJ databases">
        <authorList>
            <person name="Liu B.-T."/>
        </authorList>
    </citation>
    <scope>NUCLEOTIDE SEQUENCE [LARGE SCALE GENOMIC DNA]</scope>
    <source>
        <strain evidence="2">WD6-1</strain>
    </source>
</reference>
<gene>
    <name evidence="1" type="ORF">DDZ18_13600</name>
</gene>
<evidence type="ECO:0000313" key="1">
    <source>
        <dbReference type="EMBL" id="PWE16447.1"/>
    </source>
</evidence>
<comment type="caution">
    <text evidence="1">The sequence shown here is derived from an EMBL/GenBank/DDBJ whole genome shotgun (WGS) entry which is preliminary data.</text>
</comment>
<dbReference type="AlphaFoldDB" id="A0A2U2BR03"/>
<dbReference type="Proteomes" id="UP000245168">
    <property type="component" value="Unassembled WGS sequence"/>
</dbReference>
<accession>A0A2U2BR03</accession>
<dbReference type="Gene3D" id="3.10.129.10">
    <property type="entry name" value="Hotdog Thioesterase"/>
    <property type="match status" value="1"/>
</dbReference>
<keyword evidence="2" id="KW-1185">Reference proteome</keyword>